<protein>
    <submittedName>
        <fullName evidence="1">Uncharacterized protein</fullName>
    </submittedName>
</protein>
<name>A0ABT8GCE3_9MICO</name>
<reference evidence="1" key="1">
    <citation type="submission" date="2023-06" db="EMBL/GenBank/DDBJ databases">
        <title>Sysu t00192.</title>
        <authorList>
            <person name="Gao L."/>
            <person name="Fang B.-Z."/>
            <person name="Li W.-J."/>
        </authorList>
    </citation>
    <scope>NUCLEOTIDE SEQUENCE</scope>
    <source>
        <strain evidence="1">SYSU T00192</strain>
    </source>
</reference>
<organism evidence="1 2">
    <name type="scientific">Demequina litoralis</name>
    <dbReference type="NCBI Taxonomy" id="3051660"/>
    <lineage>
        <taxon>Bacteria</taxon>
        <taxon>Bacillati</taxon>
        <taxon>Actinomycetota</taxon>
        <taxon>Actinomycetes</taxon>
        <taxon>Micrococcales</taxon>
        <taxon>Demequinaceae</taxon>
        <taxon>Demequina</taxon>
    </lineage>
</organism>
<dbReference type="RefSeq" id="WP_301135538.1">
    <property type="nucleotide sequence ID" value="NZ_JAUHPW010000011.1"/>
</dbReference>
<evidence type="ECO:0000313" key="2">
    <source>
        <dbReference type="Proteomes" id="UP001172728"/>
    </source>
</evidence>
<comment type="caution">
    <text evidence="1">The sequence shown here is derived from an EMBL/GenBank/DDBJ whole genome shotgun (WGS) entry which is preliminary data.</text>
</comment>
<dbReference type="Proteomes" id="UP001172728">
    <property type="component" value="Unassembled WGS sequence"/>
</dbReference>
<keyword evidence="2" id="KW-1185">Reference proteome</keyword>
<accession>A0ABT8GCE3</accession>
<gene>
    <name evidence="1" type="ORF">QQX09_13140</name>
</gene>
<sequence length="90" mass="9362">MSIQITAADLGPTLAEEGTAAHREEMERLADAVRGFAPGAAAALVDWAGTEISRLRAWAVARSALMERIADAQAQAQAAATGRGAFRLIA</sequence>
<dbReference type="EMBL" id="JAUHPW010000011">
    <property type="protein sequence ID" value="MDN4476798.1"/>
    <property type="molecule type" value="Genomic_DNA"/>
</dbReference>
<proteinExistence type="predicted"/>
<evidence type="ECO:0000313" key="1">
    <source>
        <dbReference type="EMBL" id="MDN4476798.1"/>
    </source>
</evidence>